<keyword evidence="4" id="KW-1185">Reference proteome</keyword>
<dbReference type="PANTHER" id="PTHR34932:SF1">
    <property type="entry name" value="TRPL TRANSLOCATION DEFECT PROTEIN 14"/>
    <property type="match status" value="1"/>
</dbReference>
<sequence>MRAVRSKACGDGFCYPYHRVATAEESYHLAVVVALCLTFSAALLAPRLVAAALHSSLTARAPQNLVTIALTGGPCAGKTSALTALEASAKSAGFHLMVTTEIATLMRAGGCDEAITPALAFQTSLVRLQVQLEDALAAVGAATDLPTILITDRGAMDAKSYMSPHTWSAVLEAIGATEESLLSRYDGVIHLVTAADGAPQSYKWGNVTDDSGHWVYRKESPEEAIVTDRRTQAAWAAHPRRVIIPNAGSFSNKTKHAAMAMLMIAHETHPGLASAR</sequence>
<keyword evidence="1" id="KW-1133">Transmembrane helix</keyword>
<dbReference type="GO" id="GO:0035091">
    <property type="term" value="F:phosphatidylinositol binding"/>
    <property type="evidence" value="ECO:0007669"/>
    <property type="project" value="TreeGrafter"/>
</dbReference>
<accession>A0A0D3IDJ0</accession>
<keyword evidence="1" id="KW-0472">Membrane</keyword>
<dbReference type="RefSeq" id="XP_005791125.1">
    <property type="nucleotide sequence ID" value="XM_005791068.1"/>
</dbReference>
<dbReference type="Proteomes" id="UP000013827">
    <property type="component" value="Unassembled WGS sequence"/>
</dbReference>
<dbReference type="OMA" id="VDGLAYW"/>
<evidence type="ECO:0000259" key="2">
    <source>
        <dbReference type="Pfam" id="PF13521"/>
    </source>
</evidence>
<dbReference type="eggNOG" id="ENOG502QVQD">
    <property type="taxonomic scope" value="Eukaryota"/>
</dbReference>
<dbReference type="GO" id="GO:0070300">
    <property type="term" value="F:phosphatidic acid binding"/>
    <property type="evidence" value="ECO:0007669"/>
    <property type="project" value="TreeGrafter"/>
</dbReference>
<reference evidence="4" key="1">
    <citation type="journal article" date="2013" name="Nature">
        <title>Pan genome of the phytoplankton Emiliania underpins its global distribution.</title>
        <authorList>
            <person name="Read B.A."/>
            <person name="Kegel J."/>
            <person name="Klute M.J."/>
            <person name="Kuo A."/>
            <person name="Lefebvre S.C."/>
            <person name="Maumus F."/>
            <person name="Mayer C."/>
            <person name="Miller J."/>
            <person name="Monier A."/>
            <person name="Salamov A."/>
            <person name="Young J."/>
            <person name="Aguilar M."/>
            <person name="Claverie J.M."/>
            <person name="Frickenhaus S."/>
            <person name="Gonzalez K."/>
            <person name="Herman E.K."/>
            <person name="Lin Y.C."/>
            <person name="Napier J."/>
            <person name="Ogata H."/>
            <person name="Sarno A.F."/>
            <person name="Shmutz J."/>
            <person name="Schroeder D."/>
            <person name="de Vargas C."/>
            <person name="Verret F."/>
            <person name="von Dassow P."/>
            <person name="Valentin K."/>
            <person name="Van de Peer Y."/>
            <person name="Wheeler G."/>
            <person name="Dacks J.B."/>
            <person name="Delwiche C.F."/>
            <person name="Dyhrman S.T."/>
            <person name="Glockner G."/>
            <person name="John U."/>
            <person name="Richards T."/>
            <person name="Worden A.Z."/>
            <person name="Zhang X."/>
            <person name="Grigoriev I.V."/>
            <person name="Allen A.E."/>
            <person name="Bidle K."/>
            <person name="Borodovsky M."/>
            <person name="Bowler C."/>
            <person name="Brownlee C."/>
            <person name="Cock J.M."/>
            <person name="Elias M."/>
            <person name="Gladyshev V.N."/>
            <person name="Groth M."/>
            <person name="Guda C."/>
            <person name="Hadaegh A."/>
            <person name="Iglesias-Rodriguez M.D."/>
            <person name="Jenkins J."/>
            <person name="Jones B.M."/>
            <person name="Lawson T."/>
            <person name="Leese F."/>
            <person name="Lindquist E."/>
            <person name="Lobanov A."/>
            <person name="Lomsadze A."/>
            <person name="Malik S.B."/>
            <person name="Marsh M.E."/>
            <person name="Mackinder L."/>
            <person name="Mock T."/>
            <person name="Mueller-Roeber B."/>
            <person name="Pagarete A."/>
            <person name="Parker M."/>
            <person name="Probert I."/>
            <person name="Quesneville H."/>
            <person name="Raines C."/>
            <person name="Rensing S.A."/>
            <person name="Riano-Pachon D.M."/>
            <person name="Richier S."/>
            <person name="Rokitta S."/>
            <person name="Shiraiwa Y."/>
            <person name="Soanes D.M."/>
            <person name="van der Giezen M."/>
            <person name="Wahlund T.M."/>
            <person name="Williams B."/>
            <person name="Wilson W."/>
            <person name="Wolfe G."/>
            <person name="Wurch L.L."/>
        </authorList>
    </citation>
    <scope>NUCLEOTIDE SEQUENCE</scope>
</reference>
<feature type="domain" description="NadR/Ttd14 AAA" evidence="2">
    <location>
        <begin position="68"/>
        <end position="252"/>
    </location>
</feature>
<dbReference type="PANTHER" id="PTHR34932">
    <property type="entry name" value="TRPL TRANSLOCATION DEFECT PROTEIN 14"/>
    <property type="match status" value="1"/>
</dbReference>
<dbReference type="PaxDb" id="2903-EOD09325"/>
<dbReference type="GeneID" id="17255454"/>
<dbReference type="EnsemblProtists" id="EOD38696">
    <property type="protein sequence ID" value="EOD38696"/>
    <property type="gene ID" value="EMIHUDRAFT_251702"/>
</dbReference>
<dbReference type="AlphaFoldDB" id="A0A0D3IDJ0"/>
<dbReference type="InterPro" id="IPR038727">
    <property type="entry name" value="NadR/Ttd14_AAA_dom"/>
</dbReference>
<organism evidence="3 4">
    <name type="scientific">Emiliania huxleyi (strain CCMP1516)</name>
    <dbReference type="NCBI Taxonomy" id="280463"/>
    <lineage>
        <taxon>Eukaryota</taxon>
        <taxon>Haptista</taxon>
        <taxon>Haptophyta</taxon>
        <taxon>Prymnesiophyceae</taxon>
        <taxon>Isochrysidales</taxon>
        <taxon>Noelaerhabdaceae</taxon>
        <taxon>Emiliania</taxon>
    </lineage>
</organism>
<dbReference type="InterPro" id="IPR027417">
    <property type="entry name" value="P-loop_NTPase"/>
</dbReference>
<dbReference type="InterPro" id="IPR053227">
    <property type="entry name" value="TRPL-trafficking_regulator"/>
</dbReference>
<name>A0A0D3IDJ0_EMIH1</name>
<feature type="transmembrane region" description="Helical" evidence="1">
    <location>
        <begin position="27"/>
        <end position="50"/>
    </location>
</feature>
<evidence type="ECO:0000313" key="4">
    <source>
        <dbReference type="Proteomes" id="UP000013827"/>
    </source>
</evidence>
<dbReference type="KEGG" id="ehx:EMIHUDRAFT_251702"/>
<keyword evidence="1" id="KW-0812">Transmembrane</keyword>
<evidence type="ECO:0000313" key="3">
    <source>
        <dbReference type="EnsemblProtists" id="EOD09325"/>
    </source>
</evidence>
<dbReference type="GO" id="GO:0005525">
    <property type="term" value="F:GTP binding"/>
    <property type="evidence" value="ECO:0007669"/>
    <property type="project" value="TreeGrafter"/>
</dbReference>
<dbReference type="RefSeq" id="XP_005761754.1">
    <property type="nucleotide sequence ID" value="XM_005761697.1"/>
</dbReference>
<proteinExistence type="predicted"/>
<dbReference type="HOGENOM" id="CLU_088091_0_0_1"/>
<dbReference type="KEGG" id="ehx:EMIHUDRAFT_216731"/>
<dbReference type="Gene3D" id="3.40.50.300">
    <property type="entry name" value="P-loop containing nucleotide triphosphate hydrolases"/>
    <property type="match status" value="1"/>
</dbReference>
<reference evidence="3" key="2">
    <citation type="submission" date="2024-10" db="UniProtKB">
        <authorList>
            <consortium name="EnsemblProtists"/>
        </authorList>
    </citation>
    <scope>IDENTIFICATION</scope>
</reference>
<evidence type="ECO:0000256" key="1">
    <source>
        <dbReference type="SAM" id="Phobius"/>
    </source>
</evidence>
<dbReference type="Pfam" id="PF13521">
    <property type="entry name" value="AAA_28"/>
    <property type="match status" value="1"/>
</dbReference>
<protein>
    <recommendedName>
        <fullName evidence="2">NadR/Ttd14 AAA domain-containing protein</fullName>
    </recommendedName>
</protein>
<dbReference type="EnsemblProtists" id="EOD09325">
    <property type="protein sequence ID" value="EOD09325"/>
    <property type="gene ID" value="EMIHUDRAFT_216731"/>
</dbReference>
<dbReference type="GeneID" id="17283970"/>